<evidence type="ECO:0000313" key="1">
    <source>
        <dbReference type="EMBL" id="CUS37945.1"/>
    </source>
</evidence>
<reference evidence="2" key="1">
    <citation type="submission" date="2015-10" db="EMBL/GenBank/DDBJ databases">
        <authorList>
            <person name="Luecker S."/>
            <person name="Luecker S."/>
        </authorList>
    </citation>
    <scope>NUCLEOTIDE SEQUENCE [LARGE SCALE GENOMIC DNA]</scope>
</reference>
<name>A0A0S4LLW4_9BACT</name>
<evidence type="ECO:0000313" key="2">
    <source>
        <dbReference type="Proteomes" id="UP000198736"/>
    </source>
</evidence>
<dbReference type="EMBL" id="CZPZ01000031">
    <property type="protein sequence ID" value="CUS37945.1"/>
    <property type="molecule type" value="Genomic_DNA"/>
</dbReference>
<proteinExistence type="predicted"/>
<dbReference type="AlphaFoldDB" id="A0A0S4LLW4"/>
<protein>
    <submittedName>
        <fullName evidence="1">Uncharacterized protein</fullName>
    </submittedName>
</protein>
<accession>A0A0S4LLW4</accession>
<dbReference type="Proteomes" id="UP000198736">
    <property type="component" value="Unassembled WGS sequence"/>
</dbReference>
<sequence length="114" mass="13177">MIFTTDQSCQFTSLGFTTLRKACRAQLKCQESLFRVFSRPFVSWADSGLFFLVRVNIKPSSIGSSLMPHQWRRGNLEMPILQTALPDICHIPEILRFLVVTLVSRHVEKCYINR</sequence>
<keyword evidence="2" id="KW-1185">Reference proteome</keyword>
<dbReference type="STRING" id="1742973.COMA2_40109"/>
<gene>
    <name evidence="1" type="ORF">COMA2_40109</name>
</gene>
<organism evidence="1 2">
    <name type="scientific">Candidatus Nitrospira nitrificans</name>
    <dbReference type="NCBI Taxonomy" id="1742973"/>
    <lineage>
        <taxon>Bacteria</taxon>
        <taxon>Pseudomonadati</taxon>
        <taxon>Nitrospirota</taxon>
        <taxon>Nitrospiria</taxon>
        <taxon>Nitrospirales</taxon>
        <taxon>Nitrospiraceae</taxon>
        <taxon>Nitrospira</taxon>
    </lineage>
</organism>